<keyword evidence="3 10" id="KW-0217">Developmental protein</keyword>
<dbReference type="GO" id="GO:0007517">
    <property type="term" value="P:muscle organ development"/>
    <property type="evidence" value="ECO:0007669"/>
    <property type="project" value="UniProtKB-ARBA"/>
</dbReference>
<name>A0A482VWA1_ASBVE</name>
<evidence type="ECO:0000256" key="3">
    <source>
        <dbReference type="ARBA" id="ARBA00022473"/>
    </source>
</evidence>
<keyword evidence="5" id="KW-0272">Extracellular matrix</keyword>
<dbReference type="EMBL" id="QDEB01056676">
    <property type="protein sequence ID" value="RZC36996.1"/>
    <property type="molecule type" value="Genomic_DNA"/>
</dbReference>
<keyword evidence="8" id="KW-0325">Glycoprotein</keyword>
<dbReference type="GO" id="GO:0005125">
    <property type="term" value="F:cytokine activity"/>
    <property type="evidence" value="ECO:0007669"/>
    <property type="project" value="TreeGrafter"/>
</dbReference>
<keyword evidence="9" id="KW-0449">Lipoprotein</keyword>
<dbReference type="PANTHER" id="PTHR12027:SF72">
    <property type="entry name" value="PROTEIN WNT-6"/>
    <property type="match status" value="1"/>
</dbReference>
<evidence type="ECO:0000256" key="2">
    <source>
        <dbReference type="ARBA" id="ARBA00005683"/>
    </source>
</evidence>
<comment type="caution">
    <text evidence="11">The sequence shown here is derived from an EMBL/GenBank/DDBJ whole genome shotgun (WGS) entry which is preliminary data.</text>
</comment>
<dbReference type="PANTHER" id="PTHR12027">
    <property type="entry name" value="WNT RELATED"/>
    <property type="match status" value="1"/>
</dbReference>
<protein>
    <recommendedName>
        <fullName evidence="10">Protein Wnt</fullName>
    </recommendedName>
</protein>
<gene>
    <name evidence="11" type="ORF">BDFB_009410</name>
</gene>
<evidence type="ECO:0000256" key="9">
    <source>
        <dbReference type="ARBA" id="ARBA00023288"/>
    </source>
</evidence>
<dbReference type="STRING" id="1661398.A0A482VWA1"/>
<dbReference type="Proteomes" id="UP000292052">
    <property type="component" value="Unassembled WGS sequence"/>
</dbReference>
<dbReference type="PROSITE" id="PS00246">
    <property type="entry name" value="WNT1"/>
    <property type="match status" value="1"/>
</dbReference>
<dbReference type="GO" id="GO:0045165">
    <property type="term" value="P:cell fate commitment"/>
    <property type="evidence" value="ECO:0007669"/>
    <property type="project" value="TreeGrafter"/>
</dbReference>
<dbReference type="GO" id="GO:0060070">
    <property type="term" value="P:canonical Wnt signaling pathway"/>
    <property type="evidence" value="ECO:0007669"/>
    <property type="project" value="TreeGrafter"/>
</dbReference>
<evidence type="ECO:0000256" key="6">
    <source>
        <dbReference type="ARBA" id="ARBA00022687"/>
    </source>
</evidence>
<evidence type="ECO:0000313" key="12">
    <source>
        <dbReference type="Proteomes" id="UP000292052"/>
    </source>
</evidence>
<evidence type="ECO:0000256" key="10">
    <source>
        <dbReference type="RuleBase" id="RU003500"/>
    </source>
</evidence>
<dbReference type="Pfam" id="PF00110">
    <property type="entry name" value="wnt"/>
    <property type="match status" value="1"/>
</dbReference>
<dbReference type="GO" id="GO:0005109">
    <property type="term" value="F:frizzled binding"/>
    <property type="evidence" value="ECO:0007669"/>
    <property type="project" value="TreeGrafter"/>
</dbReference>
<keyword evidence="12" id="KW-1185">Reference proteome</keyword>
<dbReference type="GO" id="GO:0030182">
    <property type="term" value="P:neuron differentiation"/>
    <property type="evidence" value="ECO:0007669"/>
    <property type="project" value="TreeGrafter"/>
</dbReference>
<reference evidence="11 12" key="1">
    <citation type="submission" date="2017-03" db="EMBL/GenBank/DDBJ databases">
        <title>Genome of the blue death feigning beetle - Asbolus verrucosus.</title>
        <authorList>
            <person name="Rider S.D."/>
        </authorList>
    </citation>
    <scope>NUCLEOTIDE SEQUENCE [LARGE SCALE GENOMIC DNA]</scope>
    <source>
        <strain evidence="11">Butters</strain>
        <tissue evidence="11">Head and leg muscle</tissue>
    </source>
</reference>
<evidence type="ECO:0000313" key="11">
    <source>
        <dbReference type="EMBL" id="RZC36996.1"/>
    </source>
</evidence>
<dbReference type="PRINTS" id="PR01349">
    <property type="entry name" value="WNTPROTEIN"/>
</dbReference>
<dbReference type="Gene3D" id="3.30.2460.20">
    <property type="match status" value="1"/>
</dbReference>
<comment type="function">
    <text evidence="10">Ligand for members of the frizzled family of seven transmembrane receptors.</text>
</comment>
<evidence type="ECO:0000256" key="1">
    <source>
        <dbReference type="ARBA" id="ARBA00004498"/>
    </source>
</evidence>
<dbReference type="GO" id="GO:0000902">
    <property type="term" value="P:cell morphogenesis"/>
    <property type="evidence" value="ECO:0007669"/>
    <property type="project" value="UniProtKB-ARBA"/>
</dbReference>
<evidence type="ECO:0000256" key="5">
    <source>
        <dbReference type="ARBA" id="ARBA00022530"/>
    </source>
</evidence>
<dbReference type="SMART" id="SM00097">
    <property type="entry name" value="WNT1"/>
    <property type="match status" value="1"/>
</dbReference>
<dbReference type="InterPro" id="IPR005817">
    <property type="entry name" value="Wnt"/>
</dbReference>
<comment type="similarity">
    <text evidence="2 10">Belongs to the Wnt family.</text>
</comment>
<accession>A0A482VWA1</accession>
<dbReference type="InterPro" id="IPR018161">
    <property type="entry name" value="Wnt_CS"/>
</dbReference>
<dbReference type="GO" id="GO:0060560">
    <property type="term" value="P:developmental growth involved in morphogenesis"/>
    <property type="evidence" value="ECO:0007669"/>
    <property type="project" value="UniProtKB-ARBA"/>
</dbReference>
<comment type="subcellular location">
    <subcellularLocation>
        <location evidence="1 10">Secreted</location>
        <location evidence="1 10">Extracellular space</location>
        <location evidence="1 10">Extracellular matrix</location>
    </subcellularLocation>
</comment>
<evidence type="ECO:0000256" key="8">
    <source>
        <dbReference type="ARBA" id="ARBA00023180"/>
    </source>
</evidence>
<dbReference type="OrthoDB" id="5945655at2759"/>
<keyword evidence="4" id="KW-0964">Secreted</keyword>
<organism evidence="11 12">
    <name type="scientific">Asbolus verrucosus</name>
    <name type="common">Desert ironclad beetle</name>
    <dbReference type="NCBI Taxonomy" id="1661398"/>
    <lineage>
        <taxon>Eukaryota</taxon>
        <taxon>Metazoa</taxon>
        <taxon>Ecdysozoa</taxon>
        <taxon>Arthropoda</taxon>
        <taxon>Hexapoda</taxon>
        <taxon>Insecta</taxon>
        <taxon>Pterygota</taxon>
        <taxon>Neoptera</taxon>
        <taxon>Endopterygota</taxon>
        <taxon>Coleoptera</taxon>
        <taxon>Polyphaga</taxon>
        <taxon>Cucujiformia</taxon>
        <taxon>Tenebrionidae</taxon>
        <taxon>Pimeliinae</taxon>
        <taxon>Asbolus</taxon>
    </lineage>
</organism>
<evidence type="ECO:0000256" key="4">
    <source>
        <dbReference type="ARBA" id="ARBA00022525"/>
    </source>
</evidence>
<proteinExistence type="inferred from homology"/>
<evidence type="ECO:0000256" key="7">
    <source>
        <dbReference type="ARBA" id="ARBA00023157"/>
    </source>
</evidence>
<dbReference type="InterPro" id="IPR043158">
    <property type="entry name" value="Wnt_C"/>
</dbReference>
<dbReference type="GO" id="GO:0005615">
    <property type="term" value="C:extracellular space"/>
    <property type="evidence" value="ECO:0007669"/>
    <property type="project" value="TreeGrafter"/>
</dbReference>
<sequence length="148" mass="16333">MRTECKCHGLSGSCTLKTCWRKMPPFREVGNRLKERFDGAAKVIAGNDGQSFMPEGSSIKPPGKVDLVYSEDSLPFCVPNNTLGSFGTQGRTCVDNSMAEEGCGILCCGRGHTVHYVTEVKNCKCKFEWCCEVKCEKCNETRKISTCL</sequence>
<keyword evidence="7" id="KW-1015">Disulfide bond</keyword>
<dbReference type="AlphaFoldDB" id="A0A482VWA1"/>
<keyword evidence="6 10" id="KW-0879">Wnt signaling pathway</keyword>
<dbReference type="FunFam" id="3.30.2460.20:FF:000001">
    <property type="entry name" value="Wnt homolog"/>
    <property type="match status" value="1"/>
</dbReference>